<dbReference type="InterPro" id="IPR056810">
    <property type="entry name" value="GNC1-like_N"/>
</dbReference>
<evidence type="ECO:0000259" key="4">
    <source>
        <dbReference type="Pfam" id="PF24993"/>
    </source>
</evidence>
<dbReference type="InterPro" id="IPR011989">
    <property type="entry name" value="ARM-like"/>
</dbReference>
<dbReference type="PANTHER" id="PTHR23346:SF7">
    <property type="entry name" value="STALLED RIBOSOME SENSOR GCN1"/>
    <property type="match status" value="1"/>
</dbReference>
<keyword evidence="6" id="KW-1185">Reference proteome</keyword>
<accession>A0AAN8WWI0</accession>
<evidence type="ECO:0000256" key="3">
    <source>
        <dbReference type="SAM" id="Coils"/>
    </source>
</evidence>
<evidence type="ECO:0000313" key="6">
    <source>
        <dbReference type="Proteomes" id="UP001381693"/>
    </source>
</evidence>
<dbReference type="PANTHER" id="PTHR23346">
    <property type="entry name" value="TRANSLATIONAL ACTIVATOR GCN1-RELATED"/>
    <property type="match status" value="1"/>
</dbReference>
<comment type="caution">
    <text evidence="5">The sequence shown here is derived from an EMBL/GenBank/DDBJ whole genome shotgun (WGS) entry which is preliminary data.</text>
</comment>
<evidence type="ECO:0000313" key="5">
    <source>
        <dbReference type="EMBL" id="KAK7073636.1"/>
    </source>
</evidence>
<dbReference type="Gene3D" id="1.25.10.10">
    <property type="entry name" value="Leucine-rich Repeat Variant"/>
    <property type="match status" value="1"/>
</dbReference>
<keyword evidence="5" id="KW-0808">Transferase</keyword>
<name>A0AAN8WWI0_HALRR</name>
<keyword evidence="2" id="KW-0677">Repeat</keyword>
<evidence type="ECO:0000256" key="2">
    <source>
        <dbReference type="ARBA" id="ARBA00022737"/>
    </source>
</evidence>
<dbReference type="Pfam" id="PF24993">
    <property type="entry name" value="GNC1_N"/>
    <property type="match status" value="1"/>
</dbReference>
<dbReference type="GO" id="GO:0006417">
    <property type="term" value="P:regulation of translation"/>
    <property type="evidence" value="ECO:0007669"/>
    <property type="project" value="TreeGrafter"/>
</dbReference>
<dbReference type="GO" id="GO:0005829">
    <property type="term" value="C:cytosol"/>
    <property type="evidence" value="ECO:0007669"/>
    <property type="project" value="TreeGrafter"/>
</dbReference>
<organism evidence="5 6">
    <name type="scientific">Halocaridina rubra</name>
    <name type="common">Hawaiian red shrimp</name>
    <dbReference type="NCBI Taxonomy" id="373956"/>
    <lineage>
        <taxon>Eukaryota</taxon>
        <taxon>Metazoa</taxon>
        <taxon>Ecdysozoa</taxon>
        <taxon>Arthropoda</taxon>
        <taxon>Crustacea</taxon>
        <taxon>Multicrustacea</taxon>
        <taxon>Malacostraca</taxon>
        <taxon>Eumalacostraca</taxon>
        <taxon>Eucarida</taxon>
        <taxon>Decapoda</taxon>
        <taxon>Pleocyemata</taxon>
        <taxon>Caridea</taxon>
        <taxon>Atyoidea</taxon>
        <taxon>Atyidae</taxon>
        <taxon>Halocaridina</taxon>
    </lineage>
</organism>
<proteinExistence type="inferred from homology"/>
<sequence length="1156" mass="126778">MTTKTHLSVSLDNMGDTEVIEKLKGLPQLLASSRRSSRIAAINTALEVVNRDELPEVVVKGVSRLVVQVVQSYTDNSSKSKLREVIIKLAKKHPGSISPLAAAFSYHALPHANAPHSSRALARIHCYPAELAARIWCIAISAQHPIGAKEASALTEALAIHFTLTVAAKDASLSRRADKALQSLLQDGKVLKEVCQAVADGEISLHRMILGGHLLQKMAEAKCSPPVNNFKQSLTEAYLRHILQAKVKPRPFMLEQSRPLLRQLTHEDFSEILLPAAKKFLLRNPEVILSAVAHLCSGLNLDLSKYVVELTKTLASPIHAKEDQIRDDTVEVCRQLAKQCSDASAIDTFVKLLFDVFFGSDGKLTVTTHKMSVLQGIEAVSEHSVTGSSAFALSSFVAEKMVKVLETESHEGSLVQALSALAAWSSKFTTDIPQKLLDFIPKGMTLKTSTTVVRAAYVRCLLSCVTSSNAHKAAALIPCLLTSVDRALSQSTQIPMLIEALTSSVLLLKLGSADVTLEEKVSPVWNTALDLQKGHFTGEKFFTQSAEDGLLQLVTWCELLLSQHAGRLENEAPSVQQALVWCLVCPHSKVRIAAQASTKKLVSSLGGGKLAAELLTTLATMMQNFKVQMADEQDGGGGGSGVGELSPAGVAQALVVISSPSNLDQKQKEDLSILALPAAFHPSLANEMPNLWEQLCRSQGLSATNIIRSQKDRLTKQFTENYIANSWNEQVFSGLCRLGSQIILTDVMKFVLAKLNNPKLVQISEEDYNIYLTPVGTLYNQSVVEKAFEDHLNLKNVKKSSKVYSHKEQLLMLEEKKKDLEKRRKEGTLEMTPKQKEVYKTQMDKENAVRERVQQLADSVQGAVSLLEAAVVGNVEALSPYFTELIPILTWALTSSIVSQQMCNIFVSLRSAVFDVDDDVFAHTLARTTIRLCEPALSIPQDWIGESVEHAAIRTLKLLHTLTVPDKSSRDEDEEKYFCAPGFVYCFPFLEWVLDKRLGGTEMFEAVAGQALQVISEHMAMRGADKDDLFHPRFLPRKRLLGLIISVISNTSGRTQQTACAVLQEVCRCGSGEIGCDKASTEEIYVLLDKLQAPAQSVRDAALRGLIVLVRSLPSPETDTESWLRVAQRLWVAKYDVSEDVAGLAAELWAASNMEV</sequence>
<keyword evidence="5" id="KW-0418">Kinase</keyword>
<dbReference type="EMBL" id="JAXCGZ010012333">
    <property type="protein sequence ID" value="KAK7073636.1"/>
    <property type="molecule type" value="Genomic_DNA"/>
</dbReference>
<dbReference type="Proteomes" id="UP001381693">
    <property type="component" value="Unassembled WGS sequence"/>
</dbReference>
<dbReference type="InterPro" id="IPR016024">
    <property type="entry name" value="ARM-type_fold"/>
</dbReference>
<dbReference type="GO" id="GO:0034198">
    <property type="term" value="P:cellular response to amino acid starvation"/>
    <property type="evidence" value="ECO:0007669"/>
    <property type="project" value="TreeGrafter"/>
</dbReference>
<dbReference type="GO" id="GO:0016301">
    <property type="term" value="F:kinase activity"/>
    <property type="evidence" value="ECO:0007669"/>
    <property type="project" value="UniProtKB-KW"/>
</dbReference>
<feature type="coiled-coil region" evidence="3">
    <location>
        <begin position="803"/>
        <end position="830"/>
    </location>
</feature>
<dbReference type="AlphaFoldDB" id="A0AAN8WWI0"/>
<reference evidence="5 6" key="1">
    <citation type="submission" date="2023-11" db="EMBL/GenBank/DDBJ databases">
        <title>Halocaridina rubra genome assembly.</title>
        <authorList>
            <person name="Smith C."/>
        </authorList>
    </citation>
    <scope>NUCLEOTIDE SEQUENCE [LARGE SCALE GENOMIC DNA]</scope>
    <source>
        <strain evidence="5">EP-1</strain>
        <tissue evidence="5">Whole</tissue>
    </source>
</reference>
<dbReference type="SUPFAM" id="SSF48371">
    <property type="entry name" value="ARM repeat"/>
    <property type="match status" value="2"/>
</dbReference>
<keyword evidence="3" id="KW-0175">Coiled coil</keyword>
<feature type="domain" description="Stalled ribosome sensor GCN1-like N-terminal" evidence="4">
    <location>
        <begin position="231"/>
        <end position="364"/>
    </location>
</feature>
<evidence type="ECO:0000256" key="1">
    <source>
        <dbReference type="ARBA" id="ARBA00007366"/>
    </source>
</evidence>
<comment type="similarity">
    <text evidence="1">Belongs to the GCN1 family.</text>
</comment>
<dbReference type="GO" id="GO:0019887">
    <property type="term" value="F:protein kinase regulator activity"/>
    <property type="evidence" value="ECO:0007669"/>
    <property type="project" value="TreeGrafter"/>
</dbReference>
<gene>
    <name evidence="5" type="primary">GCN1L1_1</name>
    <name evidence="5" type="ORF">SK128_008008</name>
</gene>
<protein>
    <submittedName>
        <fullName evidence="5">EIF-2-alpha kinase activator GCN1</fullName>
    </submittedName>
</protein>